<evidence type="ECO:0000313" key="3">
    <source>
        <dbReference type="Proteomes" id="UP000030377"/>
    </source>
</evidence>
<dbReference type="GO" id="GO:0030638">
    <property type="term" value="P:polyketide metabolic process"/>
    <property type="evidence" value="ECO:0007669"/>
    <property type="project" value="InterPro"/>
</dbReference>
<dbReference type="PANTHER" id="PTHR38436:SF1">
    <property type="entry name" value="ESTER CYCLASE"/>
    <property type="match status" value="1"/>
</dbReference>
<dbReference type="PANTHER" id="PTHR38436">
    <property type="entry name" value="POLYKETIDE CYCLASE SNOAL-LIKE DOMAIN"/>
    <property type="match status" value="1"/>
</dbReference>
<feature type="domain" description="SnoaL-like" evidence="1">
    <location>
        <begin position="20"/>
        <end position="117"/>
    </location>
</feature>
<dbReference type="Proteomes" id="UP000030377">
    <property type="component" value="Unassembled WGS sequence"/>
</dbReference>
<sequence>MTISWENKLMSEMSANKAIVREFLETAINRGDFDAAAIHLGPRYVQHNPMIADGVDGIRKHLSELRRQFPELRAEVKRIAADGDLVIAHVHAQRTPADPGLAIVDIFRLEGGKLVEHWEVRQPVPDTAVHGNGMF</sequence>
<dbReference type="AlphaFoldDB" id="A0A0A3Y1H4"/>
<evidence type="ECO:0000259" key="1">
    <source>
        <dbReference type="Pfam" id="PF12680"/>
    </source>
</evidence>
<accession>A0A0A3Y1H4</accession>
<dbReference type="Pfam" id="PF12680">
    <property type="entry name" value="SnoaL_2"/>
    <property type="match status" value="1"/>
</dbReference>
<comment type="caution">
    <text evidence="2">The sequence shown here is derived from an EMBL/GenBank/DDBJ whole genome shotgun (WGS) entry which is preliminary data.</text>
</comment>
<dbReference type="InterPro" id="IPR032710">
    <property type="entry name" value="NTF2-like_dom_sf"/>
</dbReference>
<dbReference type="InterPro" id="IPR009959">
    <property type="entry name" value="Cyclase_SnoaL-like"/>
</dbReference>
<dbReference type="SUPFAM" id="SSF54427">
    <property type="entry name" value="NTF2-like"/>
    <property type="match status" value="1"/>
</dbReference>
<organism evidence="2 3">
    <name type="scientific">Bradyrhizobium japonicum</name>
    <dbReference type="NCBI Taxonomy" id="375"/>
    <lineage>
        <taxon>Bacteria</taxon>
        <taxon>Pseudomonadati</taxon>
        <taxon>Pseudomonadota</taxon>
        <taxon>Alphaproteobacteria</taxon>
        <taxon>Hyphomicrobiales</taxon>
        <taxon>Nitrobacteraceae</taxon>
        <taxon>Bradyrhizobium</taxon>
    </lineage>
</organism>
<evidence type="ECO:0000313" key="2">
    <source>
        <dbReference type="EMBL" id="KGT79256.1"/>
    </source>
</evidence>
<dbReference type="Gene3D" id="3.10.450.50">
    <property type="match status" value="1"/>
</dbReference>
<gene>
    <name evidence="2" type="ORF">MA20_16005</name>
</gene>
<reference evidence="2 3" key="1">
    <citation type="submission" date="2014-09" db="EMBL/GenBank/DDBJ databases">
        <title>Draft genome of Bradyrhizobium japonicum Is-34.</title>
        <authorList>
            <person name="Tsurumaru H."/>
            <person name="Yamakawa T."/>
            <person name="Hashimoto S."/>
            <person name="Okizaki K."/>
            <person name="Kanesaki Y."/>
            <person name="Yoshikawa H."/>
            <person name="Yajima S."/>
        </authorList>
    </citation>
    <scope>NUCLEOTIDE SEQUENCE [LARGE SCALE GENOMIC DNA]</scope>
    <source>
        <strain evidence="2 3">Is-34</strain>
    </source>
</reference>
<dbReference type="EMBL" id="JRPN01000014">
    <property type="protein sequence ID" value="KGT79256.1"/>
    <property type="molecule type" value="Genomic_DNA"/>
</dbReference>
<dbReference type="InterPro" id="IPR037401">
    <property type="entry name" value="SnoaL-like"/>
</dbReference>
<name>A0A0A3Y1H4_BRAJP</name>
<proteinExistence type="predicted"/>
<protein>
    <submittedName>
        <fullName evidence="2">Polyketide cyclase</fullName>
    </submittedName>
</protein>